<dbReference type="GO" id="GO:0046872">
    <property type="term" value="F:metal ion binding"/>
    <property type="evidence" value="ECO:0007669"/>
    <property type="project" value="UniProtKB-KW"/>
</dbReference>
<dbReference type="GO" id="GO:0004337">
    <property type="term" value="F:(2E,6E)-farnesyl diphosphate synthase activity"/>
    <property type="evidence" value="ECO:0007669"/>
    <property type="project" value="UniProtKB-EC"/>
</dbReference>
<dbReference type="RefSeq" id="WP_257529466.1">
    <property type="nucleotide sequence ID" value="NZ_JANKAS010000002.1"/>
</dbReference>
<keyword evidence="8" id="KW-0414">Isoprene biosynthesis</keyword>
<dbReference type="InterPro" id="IPR008949">
    <property type="entry name" value="Isoprenoid_synthase_dom_sf"/>
</dbReference>
<evidence type="ECO:0000256" key="11">
    <source>
        <dbReference type="ARBA" id="ARBA00049399"/>
    </source>
</evidence>
<keyword evidence="14" id="KW-1185">Reference proteome</keyword>
<dbReference type="GO" id="GO:0016114">
    <property type="term" value="P:terpenoid biosynthetic process"/>
    <property type="evidence" value="ECO:0007669"/>
    <property type="project" value="UniProtKB-ARBA"/>
</dbReference>
<dbReference type="SFLD" id="SFLDS00005">
    <property type="entry name" value="Isoprenoid_Synthase_Type_I"/>
    <property type="match status" value="1"/>
</dbReference>
<keyword evidence="5 12" id="KW-0808">Transferase</keyword>
<keyword evidence="6" id="KW-0479">Metal-binding</keyword>
<accession>A0AAE3HDE7</accession>
<comment type="catalytic activity">
    <reaction evidence="11">
        <text>isopentenyl diphosphate + (2E)-geranyl diphosphate = (2E,6E)-farnesyl diphosphate + diphosphate</text>
        <dbReference type="Rhea" id="RHEA:19361"/>
        <dbReference type="ChEBI" id="CHEBI:33019"/>
        <dbReference type="ChEBI" id="CHEBI:58057"/>
        <dbReference type="ChEBI" id="CHEBI:128769"/>
        <dbReference type="ChEBI" id="CHEBI:175763"/>
        <dbReference type="EC" id="2.5.1.10"/>
    </reaction>
</comment>
<evidence type="ECO:0000256" key="1">
    <source>
        <dbReference type="ARBA" id="ARBA00001946"/>
    </source>
</evidence>
<evidence type="ECO:0000256" key="12">
    <source>
        <dbReference type="RuleBase" id="RU004466"/>
    </source>
</evidence>
<reference evidence="13" key="1">
    <citation type="submission" date="2022-07" db="EMBL/GenBank/DDBJ databases">
        <title>Enhanced cultured diversity of the mouse gut microbiota enables custom-made synthetic communities.</title>
        <authorList>
            <person name="Afrizal A."/>
        </authorList>
    </citation>
    <scope>NUCLEOTIDE SEQUENCE</scope>
    <source>
        <strain evidence="13">DSM 28593</strain>
    </source>
</reference>
<gene>
    <name evidence="13" type="ORF">NSA47_03230</name>
</gene>
<evidence type="ECO:0000256" key="6">
    <source>
        <dbReference type="ARBA" id="ARBA00022723"/>
    </source>
</evidence>
<dbReference type="SFLD" id="SFLDG01017">
    <property type="entry name" value="Polyprenyl_Transferase_Like"/>
    <property type="match status" value="1"/>
</dbReference>
<dbReference type="InterPro" id="IPR053378">
    <property type="entry name" value="Prenyl_diphosphate_synthase"/>
</dbReference>
<evidence type="ECO:0000256" key="5">
    <source>
        <dbReference type="ARBA" id="ARBA00022679"/>
    </source>
</evidence>
<name>A0AAE3HDE7_9FIRM</name>
<evidence type="ECO:0000256" key="3">
    <source>
        <dbReference type="ARBA" id="ARBA00012439"/>
    </source>
</evidence>
<comment type="similarity">
    <text evidence="2 12">Belongs to the FPP/GGPP synthase family.</text>
</comment>
<evidence type="ECO:0000256" key="4">
    <source>
        <dbReference type="ARBA" id="ARBA00015100"/>
    </source>
</evidence>
<evidence type="ECO:0000256" key="10">
    <source>
        <dbReference type="ARBA" id="ARBA00032873"/>
    </source>
</evidence>
<dbReference type="EC" id="2.5.1.10" evidence="3"/>
<evidence type="ECO:0000256" key="8">
    <source>
        <dbReference type="ARBA" id="ARBA00023229"/>
    </source>
</evidence>
<dbReference type="FunFam" id="1.10.600.10:FF:000001">
    <property type="entry name" value="Geranylgeranyl diphosphate synthase"/>
    <property type="match status" value="1"/>
</dbReference>
<dbReference type="AlphaFoldDB" id="A0AAE3HDE7"/>
<protein>
    <recommendedName>
        <fullName evidence="4">Farnesyl diphosphate synthase</fullName>
        <ecNumber evidence="3">2.5.1.10</ecNumber>
    </recommendedName>
    <alternativeName>
        <fullName evidence="10">(2E,6E)-farnesyl diphosphate synthase</fullName>
    </alternativeName>
    <alternativeName>
        <fullName evidence="9">Geranyltranstransferase</fullName>
    </alternativeName>
</protein>
<sequence>MTFNKRLKAYVEEIDQYLKNALPKEQEIPDVLIQSMEYSVFAGGKRLRPILLLEAIKCIDENKRAQAIPLACALEMIHTYSLIHDDLPAMDNDDFRRGKPTNHKVYGEGMAVLTGDALLNYSFELMLNNVPFNTEREKDNYIRAIQEIAKAAGIFGMIGGQTKDLECENQGLNFETLQYIHSHKTGALIRASLRAGAMCAGANEKQLEALTLFGEKIGLAFQIVDDILDIIGDETKLGKRVGSDDKNKKLTYPSIYGLEESKKMVEELLNEALKAIELFGAKSEFIGELGKFICIRDY</sequence>
<dbReference type="CDD" id="cd00685">
    <property type="entry name" value="Trans_IPPS_HT"/>
    <property type="match status" value="1"/>
</dbReference>
<dbReference type="Gene3D" id="1.10.600.10">
    <property type="entry name" value="Farnesyl Diphosphate Synthase"/>
    <property type="match status" value="1"/>
</dbReference>
<evidence type="ECO:0000256" key="7">
    <source>
        <dbReference type="ARBA" id="ARBA00022842"/>
    </source>
</evidence>
<dbReference type="Pfam" id="PF00348">
    <property type="entry name" value="polyprenyl_synt"/>
    <property type="match status" value="1"/>
</dbReference>
<proteinExistence type="inferred from homology"/>
<dbReference type="Proteomes" id="UP001205748">
    <property type="component" value="Unassembled WGS sequence"/>
</dbReference>
<evidence type="ECO:0000256" key="9">
    <source>
        <dbReference type="ARBA" id="ARBA00032380"/>
    </source>
</evidence>
<evidence type="ECO:0000256" key="2">
    <source>
        <dbReference type="ARBA" id="ARBA00006706"/>
    </source>
</evidence>
<dbReference type="PANTHER" id="PTHR43281">
    <property type="entry name" value="FARNESYL DIPHOSPHATE SYNTHASE"/>
    <property type="match status" value="1"/>
</dbReference>
<dbReference type="PROSITE" id="PS00723">
    <property type="entry name" value="POLYPRENYL_SYNTHASE_1"/>
    <property type="match status" value="1"/>
</dbReference>
<dbReference type="InterPro" id="IPR000092">
    <property type="entry name" value="Polyprenyl_synt"/>
</dbReference>
<dbReference type="InterPro" id="IPR033749">
    <property type="entry name" value="Polyprenyl_synt_CS"/>
</dbReference>
<dbReference type="PANTHER" id="PTHR43281:SF1">
    <property type="entry name" value="FARNESYL DIPHOSPHATE SYNTHASE"/>
    <property type="match status" value="1"/>
</dbReference>
<dbReference type="GO" id="GO:0005737">
    <property type="term" value="C:cytoplasm"/>
    <property type="evidence" value="ECO:0007669"/>
    <property type="project" value="UniProtKB-ARBA"/>
</dbReference>
<dbReference type="NCBIfam" id="NF045485">
    <property type="entry name" value="FPPsyn"/>
    <property type="match status" value="1"/>
</dbReference>
<dbReference type="EMBL" id="JANKAS010000002">
    <property type="protein sequence ID" value="MCR1898001.1"/>
    <property type="molecule type" value="Genomic_DNA"/>
</dbReference>
<organism evidence="13 14">
    <name type="scientific">Irregularibacter muris</name>
    <dbReference type="NCBI Taxonomy" id="1796619"/>
    <lineage>
        <taxon>Bacteria</taxon>
        <taxon>Bacillati</taxon>
        <taxon>Bacillota</taxon>
        <taxon>Clostridia</taxon>
        <taxon>Eubacteriales</taxon>
        <taxon>Eubacteriaceae</taxon>
        <taxon>Irregularibacter</taxon>
    </lineage>
</organism>
<comment type="caution">
    <text evidence="13">The sequence shown here is derived from an EMBL/GenBank/DDBJ whole genome shotgun (WGS) entry which is preliminary data.</text>
</comment>
<evidence type="ECO:0000313" key="13">
    <source>
        <dbReference type="EMBL" id="MCR1898001.1"/>
    </source>
</evidence>
<keyword evidence="7" id="KW-0460">Magnesium</keyword>
<dbReference type="SUPFAM" id="SSF48576">
    <property type="entry name" value="Terpenoid synthases"/>
    <property type="match status" value="1"/>
</dbReference>
<dbReference type="PROSITE" id="PS00444">
    <property type="entry name" value="POLYPRENYL_SYNTHASE_2"/>
    <property type="match status" value="1"/>
</dbReference>
<comment type="cofactor">
    <cofactor evidence="1">
        <name>Mg(2+)</name>
        <dbReference type="ChEBI" id="CHEBI:18420"/>
    </cofactor>
</comment>
<evidence type="ECO:0000313" key="14">
    <source>
        <dbReference type="Proteomes" id="UP001205748"/>
    </source>
</evidence>